<dbReference type="AlphaFoldDB" id="A0A9W9G0Z7"/>
<sequence length="67" mass="7545">MYKGNGNRRVVWGYGTPGYDALLGTRMGKVAVYLVLGVYPRGTCRIARVVTWEHNLEANLRFDIEAV</sequence>
<reference evidence="1" key="2">
    <citation type="journal article" date="2023" name="IMA Fungus">
        <title>Comparative genomic study of the Penicillium genus elucidates a diverse pangenome and 15 lateral gene transfer events.</title>
        <authorList>
            <person name="Petersen C."/>
            <person name="Sorensen T."/>
            <person name="Nielsen M.R."/>
            <person name="Sondergaard T.E."/>
            <person name="Sorensen J.L."/>
            <person name="Fitzpatrick D.A."/>
            <person name="Frisvad J.C."/>
            <person name="Nielsen K.L."/>
        </authorList>
    </citation>
    <scope>NUCLEOTIDE SEQUENCE</scope>
    <source>
        <strain evidence="1">IBT 30761</strain>
    </source>
</reference>
<proteinExistence type="predicted"/>
<dbReference type="EMBL" id="JAPQKI010000003">
    <property type="protein sequence ID" value="KAJ5110078.1"/>
    <property type="molecule type" value="Genomic_DNA"/>
</dbReference>
<evidence type="ECO:0000313" key="2">
    <source>
        <dbReference type="Proteomes" id="UP001149074"/>
    </source>
</evidence>
<gene>
    <name evidence="1" type="ORF">N7532_002723</name>
</gene>
<dbReference type="Proteomes" id="UP001149074">
    <property type="component" value="Unassembled WGS sequence"/>
</dbReference>
<accession>A0A9W9G0Z7</accession>
<comment type="caution">
    <text evidence="1">The sequence shown here is derived from an EMBL/GenBank/DDBJ whole genome shotgun (WGS) entry which is preliminary data.</text>
</comment>
<keyword evidence="2" id="KW-1185">Reference proteome</keyword>
<dbReference type="OrthoDB" id="4361935at2759"/>
<dbReference type="GeneID" id="81354196"/>
<reference evidence="1" key="1">
    <citation type="submission" date="2022-11" db="EMBL/GenBank/DDBJ databases">
        <authorList>
            <person name="Petersen C."/>
        </authorList>
    </citation>
    <scope>NUCLEOTIDE SEQUENCE</scope>
    <source>
        <strain evidence="1">IBT 30761</strain>
    </source>
</reference>
<name>A0A9W9G0Z7_9EURO</name>
<organism evidence="1 2">
    <name type="scientific">Penicillium argentinense</name>
    <dbReference type="NCBI Taxonomy" id="1131581"/>
    <lineage>
        <taxon>Eukaryota</taxon>
        <taxon>Fungi</taxon>
        <taxon>Dikarya</taxon>
        <taxon>Ascomycota</taxon>
        <taxon>Pezizomycotina</taxon>
        <taxon>Eurotiomycetes</taxon>
        <taxon>Eurotiomycetidae</taxon>
        <taxon>Eurotiales</taxon>
        <taxon>Aspergillaceae</taxon>
        <taxon>Penicillium</taxon>
    </lineage>
</organism>
<evidence type="ECO:0000313" key="1">
    <source>
        <dbReference type="EMBL" id="KAJ5110078.1"/>
    </source>
</evidence>
<protein>
    <submittedName>
        <fullName evidence="1">Uncharacterized protein</fullName>
    </submittedName>
</protein>
<dbReference type="RefSeq" id="XP_056478189.1">
    <property type="nucleotide sequence ID" value="XM_056615217.1"/>
</dbReference>